<evidence type="ECO:0000256" key="1">
    <source>
        <dbReference type="SAM" id="MobiDB-lite"/>
    </source>
</evidence>
<dbReference type="GeneID" id="109010387"/>
<dbReference type="RefSeq" id="XP_018846765.1">
    <property type="nucleotide sequence ID" value="XM_018991220.2"/>
</dbReference>
<dbReference type="KEGG" id="jre:109010387"/>
<reference evidence="3" key="1">
    <citation type="submission" date="2025-08" db="UniProtKB">
        <authorList>
            <consortium name="RefSeq"/>
        </authorList>
    </citation>
    <scope>IDENTIFICATION</scope>
    <source>
        <tissue evidence="3">Leaves</tissue>
    </source>
</reference>
<proteinExistence type="predicted"/>
<feature type="compositionally biased region" description="Polar residues" evidence="1">
    <location>
        <begin position="208"/>
        <end position="223"/>
    </location>
</feature>
<organism evidence="2 3">
    <name type="scientific">Juglans regia</name>
    <name type="common">English walnut</name>
    <dbReference type="NCBI Taxonomy" id="51240"/>
    <lineage>
        <taxon>Eukaryota</taxon>
        <taxon>Viridiplantae</taxon>
        <taxon>Streptophyta</taxon>
        <taxon>Embryophyta</taxon>
        <taxon>Tracheophyta</taxon>
        <taxon>Spermatophyta</taxon>
        <taxon>Magnoliopsida</taxon>
        <taxon>eudicotyledons</taxon>
        <taxon>Gunneridae</taxon>
        <taxon>Pentapetalae</taxon>
        <taxon>rosids</taxon>
        <taxon>fabids</taxon>
        <taxon>Fagales</taxon>
        <taxon>Juglandaceae</taxon>
        <taxon>Juglans</taxon>
    </lineage>
</organism>
<gene>
    <name evidence="3" type="primary">LOC109010387</name>
</gene>
<dbReference type="OrthoDB" id="1939627at2759"/>
<dbReference type="STRING" id="51240.A0A2I4GSA2"/>
<dbReference type="PANTHER" id="PTHR33472:SF1">
    <property type="entry name" value="EXTENSIN-RELATED"/>
    <property type="match status" value="1"/>
</dbReference>
<sequence length="278" mass="30441">METQAPRPRPLFRLPTILARPTAPVDPIPNPAPAPEPRPPMLRPASIRPLAGTFQQPQSQEPTPRPSAVVSPAARGTAPLAPEPPKTIEPIVQTLPQSPKPKPTAPPPSALTILPSQLKSQGELEQKIQMEVQQRDVVVRIKTIGKEEVSKEYETKEMVKSSCKNILDLEQVGMRVITIAGENKGAFMKLIQSSKKHEVVHKNENPKTKSLGNDWESTSSNEAVGNLKKNKSHKEKVTSSMPMKAFVNSNVQSINNSILYSCSCTHHDPGVHLALSRN</sequence>
<protein>
    <submittedName>
        <fullName evidence="3">Alpha carbonic anhydrase 8-like</fullName>
    </submittedName>
</protein>
<feature type="compositionally biased region" description="Polar residues" evidence="1">
    <location>
        <begin position="53"/>
        <end position="62"/>
    </location>
</feature>
<dbReference type="PANTHER" id="PTHR33472">
    <property type="entry name" value="OS01G0106600 PROTEIN"/>
    <property type="match status" value="1"/>
</dbReference>
<feature type="region of interest" description="Disordered" evidence="1">
    <location>
        <begin position="1"/>
        <end position="111"/>
    </location>
</feature>
<feature type="compositionally biased region" description="Pro residues" evidence="1">
    <location>
        <begin position="24"/>
        <end position="42"/>
    </location>
</feature>
<accession>A0A2I4GSA2</accession>
<feature type="region of interest" description="Disordered" evidence="1">
    <location>
        <begin position="198"/>
        <end position="238"/>
    </location>
</feature>
<dbReference type="AlphaFoldDB" id="A0A2I4GSA2"/>
<dbReference type="Gramene" id="Jr12_05610_p1">
    <property type="protein sequence ID" value="cds.Jr12_05610_p1"/>
    <property type="gene ID" value="Jr12_05610"/>
</dbReference>
<feature type="compositionally biased region" description="Pro residues" evidence="1">
    <location>
        <begin position="98"/>
        <end position="109"/>
    </location>
</feature>
<feature type="compositionally biased region" description="Basic and acidic residues" evidence="1">
    <location>
        <begin position="198"/>
        <end position="207"/>
    </location>
</feature>
<evidence type="ECO:0000313" key="2">
    <source>
        <dbReference type="Proteomes" id="UP000235220"/>
    </source>
</evidence>
<evidence type="ECO:0000313" key="3">
    <source>
        <dbReference type="RefSeq" id="XP_018846765.1"/>
    </source>
</evidence>
<keyword evidence="2" id="KW-1185">Reference proteome</keyword>
<name>A0A2I4GSA2_JUGRE</name>
<dbReference type="Proteomes" id="UP000235220">
    <property type="component" value="Chromosome 12"/>
</dbReference>